<evidence type="ECO:0000259" key="2">
    <source>
        <dbReference type="PROSITE" id="PS50966"/>
    </source>
</evidence>
<dbReference type="InterPro" id="IPR007527">
    <property type="entry name" value="Znf_SWIM"/>
</dbReference>
<keyword evidence="1" id="KW-0479">Metal-binding</keyword>
<evidence type="ECO:0000256" key="1">
    <source>
        <dbReference type="PROSITE-ProRule" id="PRU00325"/>
    </source>
</evidence>
<proteinExistence type="predicted"/>
<keyword evidence="1" id="KW-0863">Zinc-finger</keyword>
<dbReference type="AlphaFoldDB" id="A0AAV9VQ12"/>
<dbReference type="GO" id="GO:0008270">
    <property type="term" value="F:zinc ion binding"/>
    <property type="evidence" value="ECO:0007669"/>
    <property type="project" value="UniProtKB-KW"/>
</dbReference>
<keyword evidence="4" id="KW-1185">Reference proteome</keyword>
<keyword evidence="1" id="KW-0862">Zinc</keyword>
<dbReference type="PROSITE" id="PS50966">
    <property type="entry name" value="ZF_SWIM"/>
    <property type="match status" value="1"/>
</dbReference>
<dbReference type="Proteomes" id="UP001373714">
    <property type="component" value="Unassembled WGS sequence"/>
</dbReference>
<feature type="domain" description="SWIM-type" evidence="2">
    <location>
        <begin position="14"/>
        <end position="53"/>
    </location>
</feature>
<accession>A0AAV9VQ12</accession>
<evidence type="ECO:0000313" key="3">
    <source>
        <dbReference type="EMBL" id="KAK6361895.1"/>
    </source>
</evidence>
<reference evidence="3 4" key="1">
    <citation type="submission" date="2019-10" db="EMBL/GenBank/DDBJ databases">
        <authorList>
            <person name="Palmer J.M."/>
        </authorList>
    </citation>
    <scope>NUCLEOTIDE SEQUENCE [LARGE SCALE GENOMIC DNA]</scope>
    <source>
        <strain evidence="3 4">TWF730</strain>
    </source>
</reference>
<gene>
    <name evidence="3" type="ORF">TWF730_005604</name>
</gene>
<protein>
    <recommendedName>
        <fullName evidence="2">SWIM-type domain-containing protein</fullName>
    </recommendedName>
</protein>
<sequence>MPRPDGLVLDPPKAKVSIGPEGSKYEYPTCTCSDFIEAQRACRHIFYVLDNVLNYKDEELEDDEGTLSLRYDGHCLRSHTAPYHQLKSTGLAYAAQSHGWTFSGPGEWAIADQARDMIRHFDSATDYPSSHYSDEYLSVSSSLAGAVYRLAIAKPEFFADLRQEAPVESCTKSYFRDLDRQVDYTFRRWINYTKTGCPRLDYRDNDTHPDNLTAPNVVWISNTLRKFVYNIETTLYERQEMTYENRCRAFELLLKMLETVIQMDLDAQELDYRPRAEMVGGTGAERNLFTRLIGNYSPDYPNFAIKVMRTIPEAGRQYIERLFNCRWAIQEKASKEFASEFDKLCREVQN</sequence>
<comment type="caution">
    <text evidence="3">The sequence shown here is derived from an EMBL/GenBank/DDBJ whole genome shotgun (WGS) entry which is preliminary data.</text>
</comment>
<organism evidence="3 4">
    <name type="scientific">Orbilia blumenaviensis</name>
    <dbReference type="NCBI Taxonomy" id="1796055"/>
    <lineage>
        <taxon>Eukaryota</taxon>
        <taxon>Fungi</taxon>
        <taxon>Dikarya</taxon>
        <taxon>Ascomycota</taxon>
        <taxon>Pezizomycotina</taxon>
        <taxon>Orbiliomycetes</taxon>
        <taxon>Orbiliales</taxon>
        <taxon>Orbiliaceae</taxon>
        <taxon>Orbilia</taxon>
    </lineage>
</organism>
<dbReference type="EMBL" id="JAVHNS010000002">
    <property type="protein sequence ID" value="KAK6361895.1"/>
    <property type="molecule type" value="Genomic_DNA"/>
</dbReference>
<evidence type="ECO:0000313" key="4">
    <source>
        <dbReference type="Proteomes" id="UP001373714"/>
    </source>
</evidence>
<name>A0AAV9VQ12_9PEZI</name>